<feature type="compositionally biased region" description="Polar residues" evidence="1">
    <location>
        <begin position="296"/>
        <end position="305"/>
    </location>
</feature>
<sequence>MGPAPRLRAVLVRFGGGSLRLQVTTGLVLVAVATLVLAVVWAGRPGGPAGEDPGDVVRVGVIEGQSVGGYLDASRRELDMLTDPASPIAGDTWALVSLRDYVAPGQLPTLLSGAVAAQAYARVPLTDTRTQVSLIPVYSMPGDVTAGMLDAALVRDREQADYQRLERSLTGEGQREQRLRQTYGNAARIAALEATAYRTGCSCVFAAVVRAAPGVLAGIASQPGVRAVDPAPEVRSLNRTEFRPPLPEENGTVTAEPSTRPVPTVVPDVASGSPARLPSSIGIAVTSDSPDGGEPASSTAASSLSEPLGVPSEAEMSAARDPSDGSSGVSGAEPGR</sequence>
<organism evidence="3 4">
    <name type="scientific">Actinoplanes regularis</name>
    <dbReference type="NCBI Taxonomy" id="52697"/>
    <lineage>
        <taxon>Bacteria</taxon>
        <taxon>Bacillati</taxon>
        <taxon>Actinomycetota</taxon>
        <taxon>Actinomycetes</taxon>
        <taxon>Micromonosporales</taxon>
        <taxon>Micromonosporaceae</taxon>
        <taxon>Actinoplanes</taxon>
    </lineage>
</organism>
<dbReference type="EMBL" id="FZNR01000002">
    <property type="protein sequence ID" value="SNR45337.1"/>
    <property type="molecule type" value="Genomic_DNA"/>
</dbReference>
<proteinExistence type="predicted"/>
<keyword evidence="2" id="KW-0472">Membrane</keyword>
<keyword evidence="4" id="KW-1185">Reference proteome</keyword>
<dbReference type="AlphaFoldDB" id="A0A238WFX5"/>
<keyword evidence="2" id="KW-1133">Transmembrane helix</keyword>
<feature type="region of interest" description="Disordered" evidence="1">
    <location>
        <begin position="236"/>
        <end position="336"/>
    </location>
</feature>
<evidence type="ECO:0000256" key="1">
    <source>
        <dbReference type="SAM" id="MobiDB-lite"/>
    </source>
</evidence>
<evidence type="ECO:0000313" key="3">
    <source>
        <dbReference type="EMBL" id="SNR45337.1"/>
    </source>
</evidence>
<reference evidence="3 4" key="1">
    <citation type="submission" date="2017-06" db="EMBL/GenBank/DDBJ databases">
        <authorList>
            <person name="Kim H.J."/>
            <person name="Triplett B.A."/>
        </authorList>
    </citation>
    <scope>NUCLEOTIDE SEQUENCE [LARGE SCALE GENOMIC DNA]</scope>
    <source>
        <strain evidence="3 4">DSM 43151</strain>
    </source>
</reference>
<dbReference type="Proteomes" id="UP000198415">
    <property type="component" value="Unassembled WGS sequence"/>
</dbReference>
<gene>
    <name evidence="3" type="ORF">SAMN06264365_102494</name>
</gene>
<protein>
    <submittedName>
        <fullName evidence="3">Uncharacterized protein</fullName>
    </submittedName>
</protein>
<name>A0A238WFX5_9ACTN</name>
<accession>A0A238WFX5</accession>
<feature type="transmembrane region" description="Helical" evidence="2">
    <location>
        <begin position="21"/>
        <end position="43"/>
    </location>
</feature>
<dbReference type="OrthoDB" id="3385742at2"/>
<evidence type="ECO:0000313" key="4">
    <source>
        <dbReference type="Proteomes" id="UP000198415"/>
    </source>
</evidence>
<keyword evidence="2" id="KW-0812">Transmembrane</keyword>
<evidence type="ECO:0000256" key="2">
    <source>
        <dbReference type="SAM" id="Phobius"/>
    </source>
</evidence>